<keyword evidence="8" id="KW-1185">Reference proteome</keyword>
<dbReference type="PROSITE" id="PS00211">
    <property type="entry name" value="ABC_TRANSPORTER_1"/>
    <property type="match status" value="1"/>
</dbReference>
<proteinExistence type="inferred from homology"/>
<dbReference type="InterPro" id="IPR027417">
    <property type="entry name" value="P-loop_NTPase"/>
</dbReference>
<dbReference type="PANTHER" id="PTHR43776">
    <property type="entry name" value="TRANSPORT ATP-BINDING PROTEIN"/>
    <property type="match status" value="1"/>
</dbReference>
<evidence type="ECO:0000256" key="5">
    <source>
        <dbReference type="SAM" id="MobiDB-lite"/>
    </source>
</evidence>
<dbReference type="EMBL" id="JBHSIT010000002">
    <property type="protein sequence ID" value="MFC4907708.1"/>
    <property type="molecule type" value="Genomic_DNA"/>
</dbReference>
<protein>
    <submittedName>
        <fullName evidence="7">ATP-binding cassette domain-containing protein</fullName>
    </submittedName>
</protein>
<dbReference type="InterPro" id="IPR050319">
    <property type="entry name" value="ABC_transp_ATP-bind"/>
</dbReference>
<evidence type="ECO:0000259" key="6">
    <source>
        <dbReference type="PROSITE" id="PS50893"/>
    </source>
</evidence>
<name>A0ABV9TW78_9ACTN</name>
<feature type="compositionally biased region" description="Basic and acidic residues" evidence="5">
    <location>
        <begin position="262"/>
        <end position="274"/>
    </location>
</feature>
<comment type="similarity">
    <text evidence="1">Belongs to the ABC transporter superfamily.</text>
</comment>
<dbReference type="GO" id="GO:0005524">
    <property type="term" value="F:ATP binding"/>
    <property type="evidence" value="ECO:0007669"/>
    <property type="project" value="UniProtKB-KW"/>
</dbReference>
<dbReference type="CDD" id="cd03257">
    <property type="entry name" value="ABC_NikE_OppD_transporters"/>
    <property type="match status" value="1"/>
</dbReference>
<evidence type="ECO:0000313" key="7">
    <source>
        <dbReference type="EMBL" id="MFC4907708.1"/>
    </source>
</evidence>
<dbReference type="SMART" id="SM00382">
    <property type="entry name" value="AAA"/>
    <property type="match status" value="1"/>
</dbReference>
<keyword evidence="2" id="KW-0813">Transport</keyword>
<dbReference type="InterPro" id="IPR017871">
    <property type="entry name" value="ABC_transporter-like_CS"/>
</dbReference>
<dbReference type="InterPro" id="IPR003439">
    <property type="entry name" value="ABC_transporter-like_ATP-bd"/>
</dbReference>
<keyword evidence="4 7" id="KW-0067">ATP-binding</keyword>
<gene>
    <name evidence="7" type="ORF">ACFPCY_10280</name>
</gene>
<dbReference type="SUPFAM" id="SSF52540">
    <property type="entry name" value="P-loop containing nucleoside triphosphate hydrolases"/>
    <property type="match status" value="1"/>
</dbReference>
<dbReference type="Pfam" id="PF00005">
    <property type="entry name" value="ABC_tran"/>
    <property type="match status" value="1"/>
</dbReference>
<dbReference type="PROSITE" id="PS50893">
    <property type="entry name" value="ABC_TRANSPORTER_2"/>
    <property type="match status" value="1"/>
</dbReference>
<evidence type="ECO:0000256" key="1">
    <source>
        <dbReference type="ARBA" id="ARBA00005417"/>
    </source>
</evidence>
<dbReference type="RefSeq" id="WP_378253686.1">
    <property type="nucleotide sequence ID" value="NZ_JBHSIT010000002.1"/>
</dbReference>
<evidence type="ECO:0000256" key="3">
    <source>
        <dbReference type="ARBA" id="ARBA00022741"/>
    </source>
</evidence>
<feature type="region of interest" description="Disordered" evidence="5">
    <location>
        <begin position="262"/>
        <end position="285"/>
    </location>
</feature>
<evidence type="ECO:0000313" key="8">
    <source>
        <dbReference type="Proteomes" id="UP001595872"/>
    </source>
</evidence>
<evidence type="ECO:0000256" key="2">
    <source>
        <dbReference type="ARBA" id="ARBA00022448"/>
    </source>
</evidence>
<accession>A0ABV9TW78</accession>
<reference evidence="8" key="1">
    <citation type="journal article" date="2019" name="Int. J. Syst. Evol. Microbiol.">
        <title>The Global Catalogue of Microorganisms (GCM) 10K type strain sequencing project: providing services to taxonomists for standard genome sequencing and annotation.</title>
        <authorList>
            <consortium name="The Broad Institute Genomics Platform"/>
            <consortium name="The Broad Institute Genome Sequencing Center for Infectious Disease"/>
            <person name="Wu L."/>
            <person name="Ma J."/>
        </authorList>
    </citation>
    <scope>NUCLEOTIDE SEQUENCE [LARGE SCALE GENOMIC DNA]</scope>
    <source>
        <strain evidence="8">KLKA75</strain>
    </source>
</reference>
<dbReference type="Gene3D" id="3.40.50.300">
    <property type="entry name" value="P-loop containing nucleotide triphosphate hydrolases"/>
    <property type="match status" value="1"/>
</dbReference>
<sequence length="285" mass="31191">MTDLLTIDDLRVSYPVRGLRARPVPVLREISLTVRRGETLGLVGESGSGKTTLGRAVLGLVPVESGRIVFAGERIDNASRRRRRRLGADLQVVFQDPYSSLNPARTIGDTLTEPLLAGGTDARAARRRVGELLDGVGLPADAAHRLPREFSGGQRQRVAIARALALEPALVVCDEAVSALDLTTRKTVLDLLLEIQERTGVAYLFITHDLSVVRYTCHRIAVLRDGRIVETGDAAAVTAEPSHPYTRSLLLAAPVADVRRQRERRTAFEADRRSRTPQPKTSAER</sequence>
<keyword evidence="3" id="KW-0547">Nucleotide-binding</keyword>
<dbReference type="Proteomes" id="UP001595872">
    <property type="component" value="Unassembled WGS sequence"/>
</dbReference>
<evidence type="ECO:0000256" key="4">
    <source>
        <dbReference type="ARBA" id="ARBA00022840"/>
    </source>
</evidence>
<comment type="caution">
    <text evidence="7">The sequence shown here is derived from an EMBL/GenBank/DDBJ whole genome shotgun (WGS) entry which is preliminary data.</text>
</comment>
<dbReference type="PANTHER" id="PTHR43776:SF7">
    <property type="entry name" value="D,D-DIPEPTIDE TRANSPORT ATP-BINDING PROTEIN DDPF-RELATED"/>
    <property type="match status" value="1"/>
</dbReference>
<feature type="domain" description="ABC transporter" evidence="6">
    <location>
        <begin position="5"/>
        <end position="250"/>
    </location>
</feature>
<organism evidence="7 8">
    <name type="scientific">Actinomadura gamaensis</name>
    <dbReference type="NCBI Taxonomy" id="1763541"/>
    <lineage>
        <taxon>Bacteria</taxon>
        <taxon>Bacillati</taxon>
        <taxon>Actinomycetota</taxon>
        <taxon>Actinomycetes</taxon>
        <taxon>Streptosporangiales</taxon>
        <taxon>Thermomonosporaceae</taxon>
        <taxon>Actinomadura</taxon>
    </lineage>
</organism>
<dbReference type="InterPro" id="IPR003593">
    <property type="entry name" value="AAA+_ATPase"/>
</dbReference>
<feature type="compositionally biased region" description="Polar residues" evidence="5">
    <location>
        <begin position="276"/>
        <end position="285"/>
    </location>
</feature>